<accession>A0AAW2F4S0</accession>
<evidence type="ECO:0000313" key="2">
    <source>
        <dbReference type="Proteomes" id="UP001430953"/>
    </source>
</evidence>
<comment type="caution">
    <text evidence="1">The sequence shown here is derived from an EMBL/GenBank/DDBJ whole genome shotgun (WGS) entry which is preliminary data.</text>
</comment>
<dbReference type="Proteomes" id="UP001430953">
    <property type="component" value="Unassembled WGS sequence"/>
</dbReference>
<dbReference type="AlphaFoldDB" id="A0AAW2F4S0"/>
<protein>
    <submittedName>
        <fullName evidence="1">Uncharacterized protein</fullName>
    </submittedName>
</protein>
<keyword evidence="2" id="KW-1185">Reference proteome</keyword>
<evidence type="ECO:0000313" key="1">
    <source>
        <dbReference type="EMBL" id="KAL0111013.1"/>
    </source>
</evidence>
<organism evidence="1 2">
    <name type="scientific">Cardiocondyla obscurior</name>
    <dbReference type="NCBI Taxonomy" id="286306"/>
    <lineage>
        <taxon>Eukaryota</taxon>
        <taxon>Metazoa</taxon>
        <taxon>Ecdysozoa</taxon>
        <taxon>Arthropoda</taxon>
        <taxon>Hexapoda</taxon>
        <taxon>Insecta</taxon>
        <taxon>Pterygota</taxon>
        <taxon>Neoptera</taxon>
        <taxon>Endopterygota</taxon>
        <taxon>Hymenoptera</taxon>
        <taxon>Apocrita</taxon>
        <taxon>Aculeata</taxon>
        <taxon>Formicoidea</taxon>
        <taxon>Formicidae</taxon>
        <taxon>Myrmicinae</taxon>
        <taxon>Cardiocondyla</taxon>
    </lineage>
</organism>
<name>A0AAW2F4S0_9HYME</name>
<proteinExistence type="predicted"/>
<dbReference type="EMBL" id="JADYXP020000013">
    <property type="protein sequence ID" value="KAL0111013.1"/>
    <property type="molecule type" value="Genomic_DNA"/>
</dbReference>
<sequence>MGNRFWRIIHSDLSGQIILEPLQLLQTIDRTTFPFSETLLIINYTEYFHNHLGSSVFPSSKSRLPTSWNPCNMARKETLQKSICHMP</sequence>
<reference evidence="1 2" key="1">
    <citation type="submission" date="2023-03" db="EMBL/GenBank/DDBJ databases">
        <title>High recombination rates correlate with genetic variation in Cardiocondyla obscurior ants.</title>
        <authorList>
            <person name="Errbii M."/>
        </authorList>
    </citation>
    <scope>NUCLEOTIDE SEQUENCE [LARGE SCALE GENOMIC DNA]</scope>
    <source>
        <strain evidence="1">Alpha-2009</strain>
        <tissue evidence="1">Whole body</tissue>
    </source>
</reference>
<gene>
    <name evidence="1" type="ORF">PUN28_012784</name>
</gene>